<evidence type="ECO:0000256" key="1">
    <source>
        <dbReference type="SAM" id="MobiDB-lite"/>
    </source>
</evidence>
<dbReference type="HOGENOM" id="CLU_270957_0_0_1"/>
<reference evidence="2 3" key="1">
    <citation type="journal article" date="2014" name="BMC Genomics">
        <title>Genome and secretome analysis of the hemibiotrophic fungal pathogen, Moniliophthora roreri, which causes frosty pod rot disease of cacao: mechanisms of the biotrophic and necrotrophic phases.</title>
        <authorList>
            <person name="Meinhardt L.W."/>
            <person name="Costa G.G.L."/>
            <person name="Thomazella D.P.T."/>
            <person name="Teixeira P.J.P.L."/>
            <person name="Carazzolle M.F."/>
            <person name="Schuster S.C."/>
            <person name="Carlson J.E."/>
            <person name="Guiltinan M.J."/>
            <person name="Mieczkowski P."/>
            <person name="Farmer A."/>
            <person name="Ramaraj T."/>
            <person name="Crozier J."/>
            <person name="Davis R.E."/>
            <person name="Shao J."/>
            <person name="Melnick R.L."/>
            <person name="Pereira G.A.G."/>
            <person name="Bailey B.A."/>
        </authorList>
    </citation>
    <scope>NUCLEOTIDE SEQUENCE [LARGE SCALE GENOMIC DNA]</scope>
    <source>
        <strain evidence="2 3">MCA 2997</strain>
    </source>
</reference>
<dbReference type="AlphaFoldDB" id="V2XLG1"/>
<gene>
    <name evidence="2" type="ORF">Moror_14531</name>
</gene>
<comment type="caution">
    <text evidence="2">The sequence shown here is derived from an EMBL/GenBank/DDBJ whole genome shotgun (WGS) entry which is preliminary data.</text>
</comment>
<keyword evidence="3" id="KW-1185">Reference proteome</keyword>
<evidence type="ECO:0000313" key="2">
    <source>
        <dbReference type="EMBL" id="ESK93325.1"/>
    </source>
</evidence>
<name>V2XLG1_MONRO</name>
<proteinExistence type="predicted"/>
<accession>V2XLG1</accession>
<dbReference type="EMBL" id="AWSO01000206">
    <property type="protein sequence ID" value="ESK93325.1"/>
    <property type="molecule type" value="Genomic_DNA"/>
</dbReference>
<dbReference type="OrthoDB" id="3266192at2759"/>
<dbReference type="KEGG" id="mrr:Moror_14531"/>
<organism evidence="2 3">
    <name type="scientific">Moniliophthora roreri (strain MCA 2997)</name>
    <name type="common">Cocoa frosty pod rot fungus</name>
    <name type="synonym">Crinipellis roreri</name>
    <dbReference type="NCBI Taxonomy" id="1381753"/>
    <lineage>
        <taxon>Eukaryota</taxon>
        <taxon>Fungi</taxon>
        <taxon>Dikarya</taxon>
        <taxon>Basidiomycota</taxon>
        <taxon>Agaricomycotina</taxon>
        <taxon>Agaricomycetes</taxon>
        <taxon>Agaricomycetidae</taxon>
        <taxon>Agaricales</taxon>
        <taxon>Marasmiineae</taxon>
        <taxon>Marasmiaceae</taxon>
        <taxon>Moniliophthora</taxon>
    </lineage>
</organism>
<sequence length="1199" mass="135439">MRDVEEDILKIQNWESYHWPLAAMPIDGGSSETDTPIQNIKEALDYALKFKLDPFVASSLFEDVPDPCIKLKVGVNSPDAELRMPVENGQVHELSQSFNSEPRPDNLIFAQDKVLIDNPQWDTWLRKTAMASLHNSLGISLEENSFTCRLKFFSICTETSGSFHDFAYRVQRNRRHYGTLTVILPSVEGHNGKFIYHYDLKIKKVIKTEIAACTTSLHALAIGAYHDLNCASLPGVSGCIPVLRYDVLYTGNMATSIPRSPCAKWKKGRGLLSSAFEAWRDALDGKSKNIKSSDAPQVLVCLLHEKYDMQSEKFTVASLRGSDRELLLHLAFLAKGDNFDLHLGEAIYVEEGWPLTRHRFYGSTGTIFSVTDGFLHRGDQDDEEEEREGMEDQEDGEISEAESDIEMEEVDRSHFLLEKITTLNGVPLTMDCPELATLKDCKRELRGYSSGSCDYARFVIGGILKEGDPENDLDRFQAYSDGGWLTQTWRRKSVLITPTDSSRTKFALPTDTVDKAYRLLDTSDSTLPSKEELIALDTALRSLRGLSLIEIGSEISARVASCLRVVIAWKNENVFVHMLRECGDHIISWMSVQYLVKGYRTFRWQRVKHLYSKAVTSDISIRLRRELLAEMHAVATNAGDAEVIAWFDSQSEAFVENIHGFRIEMDEVDAVISAVKGRNDPLEVICNILLPNLHKKQPSDMRMWATLFESLRKDSSFDQGQLYQVITDCIQHLSSTFQPFSQSDLHSAIQQTVEHVANFISLCIAYDSFDTVPFFLQRLWDSSTSAELAVRIGYFNALLPQLHTCLDKDAPELNNSFDEFFGKVFDLLLFNHSSERHGNLQIASRYLYNPVGRLSECLSPERLEELARKDDHTLEDVAKFVHIYCASANSGSRARLQDILQLCLDARLATFKPSESDGSKALNFIDLCFATDLRPTISRGFETYLNTPGSSQSNYIQSQLVTILKGLPELLKSYGQPMTDTYLDFAVEVVKRYDWNSIGCGCVDCQMLVSMLHDPKPGAKNSFRRRFEVRQHLETQLTHMRCWGVSFVVVGGNPKTGKDPVMRVNIPPKLTLLPAWFKKLEEAQRLLELFGDVVHQKQALGEDYWWIAGMMTGKKRPPPPSCDPGSSKKARSYFPLVTTSYDLRYMGFPTPNPFVVQNADGFLAAATAWTGLQRLKLDIITLLYAVVADGSYEVDRKHL</sequence>
<dbReference type="Proteomes" id="UP000017559">
    <property type="component" value="Unassembled WGS sequence"/>
</dbReference>
<feature type="region of interest" description="Disordered" evidence="1">
    <location>
        <begin position="380"/>
        <end position="402"/>
    </location>
</feature>
<evidence type="ECO:0000313" key="3">
    <source>
        <dbReference type="Proteomes" id="UP000017559"/>
    </source>
</evidence>
<protein>
    <submittedName>
        <fullName evidence="2">2og-fe oxygenase</fullName>
    </submittedName>
</protein>